<dbReference type="PANTHER" id="PTHR43293:SF1">
    <property type="entry name" value="ACETATE COA-TRANSFERASE YDIF"/>
    <property type="match status" value="1"/>
</dbReference>
<dbReference type="InterPro" id="IPR037171">
    <property type="entry name" value="NagB/RpiA_transferase-like"/>
</dbReference>
<accession>A0A193QME8</accession>
<gene>
    <name evidence="1" type="primary">ydiF_3</name>
    <name evidence="1" type="ORF">SGGMMB4_04865</name>
</gene>
<sequence>MLAALGARYDTEQQPQAITAISIVGIGDRLSLGADHLAKEGLTRRSITSTLIDSPALMKMAVDDKIESWTFPQGALSQLRREMAGGHPGLMTKTGLHTFVDPRQQGGRQSPSTPAQFVEVKKIDGEEWLFFRPLPLNVALLRGTTADEDGNITMEEEAVLGEMLAMAQATRRAAGGGRRKRICWIPLF</sequence>
<name>A0A193QME8_SODGM</name>
<keyword evidence="1" id="KW-0808">Transferase</keyword>
<dbReference type="Gene3D" id="3.40.1080.10">
    <property type="entry name" value="Glutaconate Coenzyme A-transferase"/>
    <property type="match status" value="1"/>
</dbReference>
<evidence type="ECO:0000313" key="2">
    <source>
        <dbReference type="Proteomes" id="UP000245838"/>
    </source>
</evidence>
<protein>
    <submittedName>
        <fullName evidence="1">Acetate CoA-transferase YdiF</fullName>
    </submittedName>
</protein>
<proteinExistence type="predicted"/>
<dbReference type="EMBL" id="LN854557">
    <property type="protein sequence ID" value="CRL46336.1"/>
    <property type="molecule type" value="Genomic_DNA"/>
</dbReference>
<dbReference type="RefSeq" id="WP_243677201.1">
    <property type="nucleotide sequence ID" value="NZ_LN854557.1"/>
</dbReference>
<dbReference type="PANTHER" id="PTHR43293">
    <property type="entry name" value="ACETATE COA-TRANSFERASE YDIF"/>
    <property type="match status" value="1"/>
</dbReference>
<dbReference type="InterPro" id="IPR004165">
    <property type="entry name" value="CoA_trans_fam_I"/>
</dbReference>
<dbReference type="AlphaFoldDB" id="A0A193QME8"/>
<evidence type="ECO:0000313" key="1">
    <source>
        <dbReference type="EMBL" id="CRL46336.1"/>
    </source>
</evidence>
<dbReference type="Pfam" id="PF01144">
    <property type="entry name" value="CoA_trans"/>
    <property type="match status" value="1"/>
</dbReference>
<organism evidence="1 2">
    <name type="scientific">Sodalis glossinidius (strain morsitans)</name>
    <dbReference type="NCBI Taxonomy" id="343509"/>
    <lineage>
        <taxon>Bacteria</taxon>
        <taxon>Pseudomonadati</taxon>
        <taxon>Pseudomonadota</taxon>
        <taxon>Gammaproteobacteria</taxon>
        <taxon>Enterobacterales</taxon>
        <taxon>Bruguierivoracaceae</taxon>
        <taxon>Sodalis</taxon>
    </lineage>
</organism>
<dbReference type="SUPFAM" id="SSF100950">
    <property type="entry name" value="NagB/RpiA/CoA transferase-like"/>
    <property type="match status" value="1"/>
</dbReference>
<dbReference type="GO" id="GO:0008410">
    <property type="term" value="F:CoA-transferase activity"/>
    <property type="evidence" value="ECO:0007669"/>
    <property type="project" value="InterPro"/>
</dbReference>
<reference evidence="1 2" key="1">
    <citation type="submission" date="2015-05" db="EMBL/GenBank/DDBJ databases">
        <authorList>
            <person name="Goodhead I."/>
        </authorList>
    </citation>
    <scope>NUCLEOTIDE SEQUENCE [LARGE SCALE GENOMIC DNA]</scope>
    <source>
        <strain evidence="2">morsitans</strain>
    </source>
</reference>
<dbReference type="Proteomes" id="UP000245838">
    <property type="component" value="Chromosome sggmmb4_Chromosome"/>
</dbReference>